<dbReference type="Gene3D" id="3.40.50.720">
    <property type="entry name" value="NAD(P)-binding Rossmann-like Domain"/>
    <property type="match status" value="1"/>
</dbReference>
<sequence>MQTWFITGASGGLGSCITRRLLDRGDRVAATVRKPGVLDDLQAQYGSGLWQANLDLTNSQQIAEVVERAFLELGTIDVFVNNAAYGLYGAVEEASDKQIEHQFMTNVLGSLRVARAFLPFFRKQGGGHMVQISSMAGHYSIPGMGLYCSSKWAVEGAFEALAKEVAPFNIKTTMVEPGGIRTNFITSNAVFGERMDEYRDTEAGRFVSLMKGELPGIDMSMFNQMVVGDPDKMAQQIIHRVDQGDGPIRMALGSDAYEQIRAALLDRLAALEAQKELAYSTDSDDVVKPL</sequence>
<organism evidence="4">
    <name type="scientific">Paenibacillus ihbetae</name>
    <dbReference type="NCBI Taxonomy" id="1870820"/>
    <lineage>
        <taxon>Bacteria</taxon>
        <taxon>Bacillati</taxon>
        <taxon>Bacillota</taxon>
        <taxon>Bacilli</taxon>
        <taxon>Bacillales</taxon>
        <taxon>Paenibacillaceae</taxon>
        <taxon>Paenibacillus</taxon>
    </lineage>
</organism>
<evidence type="ECO:0000256" key="2">
    <source>
        <dbReference type="ARBA" id="ARBA00023002"/>
    </source>
</evidence>
<evidence type="ECO:0000256" key="1">
    <source>
        <dbReference type="ARBA" id="ARBA00006484"/>
    </source>
</evidence>
<proteinExistence type="inferred from homology"/>
<evidence type="ECO:0000313" key="4">
    <source>
        <dbReference type="EMBL" id="ANY73696.1"/>
    </source>
</evidence>
<reference evidence="4" key="1">
    <citation type="submission" date="2016-08" db="EMBL/GenBank/DDBJ databases">
        <title>Complete Genome Seqeunce of Paenibacillus sp. nov. IHBB 9852 from high altitute lake of Indian trans-Himalayas.</title>
        <authorList>
            <person name="Kiran S."/>
            <person name="Swarnkar M.K."/>
            <person name="Rana A."/>
            <person name="Tewari R."/>
            <person name="Gulati A."/>
        </authorList>
    </citation>
    <scope>NUCLEOTIDE SEQUENCE [LARGE SCALE GENOMIC DNA]</scope>
    <source>
        <strain evidence="4">IHBB 9852</strain>
    </source>
</reference>
<keyword evidence="2" id="KW-0560">Oxidoreductase</keyword>
<dbReference type="EMBL" id="CP016809">
    <property type="protein sequence ID" value="ANY73696.1"/>
    <property type="molecule type" value="Genomic_DNA"/>
</dbReference>
<accession>A0A1B2E121</accession>
<dbReference type="AlphaFoldDB" id="A0A1B2E121"/>
<dbReference type="PRINTS" id="PR00081">
    <property type="entry name" value="GDHRDH"/>
</dbReference>
<protein>
    <submittedName>
        <fullName evidence="4">Short-chain dehydrogenase/reductase</fullName>
    </submittedName>
</protein>
<dbReference type="InterPro" id="IPR051911">
    <property type="entry name" value="SDR_oxidoreductase"/>
</dbReference>
<evidence type="ECO:0000256" key="3">
    <source>
        <dbReference type="RuleBase" id="RU000363"/>
    </source>
</evidence>
<name>A0A1B2E121_9BACL</name>
<dbReference type="InterPro" id="IPR036291">
    <property type="entry name" value="NAD(P)-bd_dom_sf"/>
</dbReference>
<comment type="similarity">
    <text evidence="1 3">Belongs to the short-chain dehydrogenases/reductases (SDR) family.</text>
</comment>
<dbReference type="GO" id="GO:0016491">
    <property type="term" value="F:oxidoreductase activity"/>
    <property type="evidence" value="ECO:0007669"/>
    <property type="project" value="UniProtKB-KW"/>
</dbReference>
<dbReference type="PRINTS" id="PR00080">
    <property type="entry name" value="SDRFAMILY"/>
</dbReference>
<dbReference type="CDD" id="cd05374">
    <property type="entry name" value="17beta-HSD-like_SDR_c"/>
    <property type="match status" value="1"/>
</dbReference>
<gene>
    <name evidence="4" type="ORF">BBD41_14545</name>
</gene>
<dbReference type="InterPro" id="IPR002347">
    <property type="entry name" value="SDR_fam"/>
</dbReference>
<dbReference type="KEGG" id="pib:BBD41_14545"/>
<dbReference type="PANTHER" id="PTHR43976">
    <property type="entry name" value="SHORT CHAIN DEHYDROGENASE"/>
    <property type="match status" value="1"/>
</dbReference>
<dbReference type="Pfam" id="PF00106">
    <property type="entry name" value="adh_short"/>
    <property type="match status" value="1"/>
</dbReference>
<dbReference type="RefSeq" id="WP_099477991.1">
    <property type="nucleotide sequence ID" value="NZ_CP016809.1"/>
</dbReference>
<dbReference type="SUPFAM" id="SSF51735">
    <property type="entry name" value="NAD(P)-binding Rossmann-fold domains"/>
    <property type="match status" value="1"/>
</dbReference>
<dbReference type="NCBIfam" id="NF005065">
    <property type="entry name" value="PRK06482.1"/>
    <property type="match status" value="1"/>
</dbReference>
<dbReference type="PANTHER" id="PTHR43976:SF16">
    <property type="entry name" value="SHORT-CHAIN DEHYDROGENASE_REDUCTASE FAMILY PROTEIN"/>
    <property type="match status" value="1"/>
</dbReference>